<dbReference type="GO" id="GO:0016491">
    <property type="term" value="F:oxidoreductase activity"/>
    <property type="evidence" value="ECO:0007669"/>
    <property type="project" value="UniProtKB-KW"/>
</dbReference>
<name>A0AAV5GGB1_9BASI</name>
<evidence type="ECO:0000256" key="1">
    <source>
        <dbReference type="ARBA" id="ARBA00023002"/>
    </source>
</evidence>
<dbReference type="InterPro" id="IPR036812">
    <property type="entry name" value="NAD(P)_OxRdtase_dom_sf"/>
</dbReference>
<dbReference type="Gene3D" id="3.20.20.100">
    <property type="entry name" value="NADP-dependent oxidoreductase domain"/>
    <property type="match status" value="1"/>
</dbReference>
<evidence type="ECO:0000259" key="2">
    <source>
        <dbReference type="Pfam" id="PF00248"/>
    </source>
</evidence>
<comment type="caution">
    <text evidence="3">The sequence shown here is derived from an EMBL/GenBank/DDBJ whole genome shotgun (WGS) entry which is preliminary data.</text>
</comment>
<keyword evidence="4" id="KW-1185">Reference proteome</keyword>
<dbReference type="PANTHER" id="PTHR43364">
    <property type="entry name" value="NADH-SPECIFIC METHYLGLYOXAL REDUCTASE-RELATED"/>
    <property type="match status" value="1"/>
</dbReference>
<feature type="domain" description="NADP-dependent oxidoreductase" evidence="2">
    <location>
        <begin position="10"/>
        <end position="310"/>
    </location>
</feature>
<dbReference type="PANTHER" id="PTHR43364:SF4">
    <property type="entry name" value="NAD(P)-LINKED OXIDOREDUCTASE SUPERFAMILY PROTEIN"/>
    <property type="match status" value="1"/>
</dbReference>
<proteinExistence type="predicted"/>
<organism evidence="3 4">
    <name type="scientific">Rhodotorula paludigena</name>
    <dbReference type="NCBI Taxonomy" id="86838"/>
    <lineage>
        <taxon>Eukaryota</taxon>
        <taxon>Fungi</taxon>
        <taxon>Dikarya</taxon>
        <taxon>Basidiomycota</taxon>
        <taxon>Pucciniomycotina</taxon>
        <taxon>Microbotryomycetes</taxon>
        <taxon>Sporidiobolales</taxon>
        <taxon>Sporidiobolaceae</taxon>
        <taxon>Rhodotorula</taxon>
    </lineage>
</organism>
<dbReference type="InterPro" id="IPR050523">
    <property type="entry name" value="AKR_Detox_Biosynth"/>
</dbReference>
<dbReference type="SUPFAM" id="SSF51430">
    <property type="entry name" value="NAD(P)-linked oxidoreductase"/>
    <property type="match status" value="1"/>
</dbReference>
<evidence type="ECO:0000313" key="4">
    <source>
        <dbReference type="Proteomes" id="UP001342314"/>
    </source>
</evidence>
<evidence type="ECO:0000313" key="3">
    <source>
        <dbReference type="EMBL" id="GJN91651.1"/>
    </source>
</evidence>
<dbReference type="InterPro" id="IPR023210">
    <property type="entry name" value="NADP_OxRdtase_dom"/>
</dbReference>
<protein>
    <recommendedName>
        <fullName evidence="2">NADP-dependent oxidoreductase domain-containing protein</fullName>
    </recommendedName>
</protein>
<dbReference type="AlphaFoldDB" id="A0AAV5GGB1"/>
<reference evidence="3 4" key="1">
    <citation type="submission" date="2021-12" db="EMBL/GenBank/DDBJ databases">
        <title>High titer production of polyol ester of fatty acids by Rhodotorula paludigena BS15 towards product separation-free biomass refinery.</title>
        <authorList>
            <person name="Mano J."/>
            <person name="Ono H."/>
            <person name="Tanaka T."/>
            <person name="Naito K."/>
            <person name="Sushida H."/>
            <person name="Ike M."/>
            <person name="Tokuyasu K."/>
            <person name="Kitaoka M."/>
        </authorList>
    </citation>
    <scope>NUCLEOTIDE SEQUENCE [LARGE SCALE GENOMIC DNA]</scope>
    <source>
        <strain evidence="3 4">BS15</strain>
    </source>
</reference>
<sequence length="324" mass="36778">MSSFTTNVPVTLGLMTWGREGVEMARVHDLATCEEMLDILQKHGHNEVDTALVYGDGSSEEYLGQTRWKERGIVVDTKLFPGQYAGRDVKFTLESIRKQIEVQLAAVKTQQFDLWYLHAPDASTPLEVTAEAVNTLYKEGKFKRFGISNYSAAQTEQLVHIAEKNGWSIYNALHRTVEKDLFPILRKHNISFYEFNPLGGGFFTGAVQRDSNVEKGSRFDPETAQGKNYRSRYWREEFFRALDKLQPVADKHSLTLAEIALRWIQHHSLLERAHGDNVLIGASSVKHLEANLADMEKGSLPQDVLDALDQGWELVKDVASPYHR</sequence>
<dbReference type="Proteomes" id="UP001342314">
    <property type="component" value="Unassembled WGS sequence"/>
</dbReference>
<gene>
    <name evidence="3" type="ORF">Rhopal_004674-T1</name>
</gene>
<dbReference type="Pfam" id="PF00248">
    <property type="entry name" value="Aldo_ket_red"/>
    <property type="match status" value="1"/>
</dbReference>
<dbReference type="EMBL" id="BQKY01000009">
    <property type="protein sequence ID" value="GJN91651.1"/>
    <property type="molecule type" value="Genomic_DNA"/>
</dbReference>
<dbReference type="CDD" id="cd19075">
    <property type="entry name" value="AKR_AKR7A1-5"/>
    <property type="match status" value="1"/>
</dbReference>
<keyword evidence="1" id="KW-0560">Oxidoreductase</keyword>
<accession>A0AAV5GGB1</accession>